<protein>
    <recommendedName>
        <fullName evidence="1">AMP nucleosidase</fullName>
        <ecNumber evidence="1">3.2.2.4</ecNumber>
    </recommendedName>
</protein>
<dbReference type="GO" id="GO:0005829">
    <property type="term" value="C:cytosol"/>
    <property type="evidence" value="ECO:0007669"/>
    <property type="project" value="TreeGrafter"/>
</dbReference>
<evidence type="ECO:0000259" key="4">
    <source>
        <dbReference type="Pfam" id="PF10423"/>
    </source>
</evidence>
<dbReference type="NCBIfam" id="TIGR01717">
    <property type="entry name" value="AMP-nucleosdse"/>
    <property type="match status" value="1"/>
</dbReference>
<evidence type="ECO:0000313" key="6">
    <source>
        <dbReference type="Proteomes" id="UP000067461"/>
    </source>
</evidence>
<keyword evidence="6" id="KW-1185">Reference proteome</keyword>
<evidence type="ECO:0000313" key="5">
    <source>
        <dbReference type="EMBL" id="BAO81735.1"/>
    </source>
</evidence>
<dbReference type="SUPFAM" id="SSF53167">
    <property type="entry name" value="Purine and uridine phosphorylases"/>
    <property type="match status" value="1"/>
</dbReference>
<dbReference type="InterPro" id="IPR000845">
    <property type="entry name" value="Nucleoside_phosphorylase_d"/>
</dbReference>
<dbReference type="InterPro" id="IPR011271">
    <property type="entry name" value="AMP_nucleosidase"/>
</dbReference>
<comment type="similarity">
    <text evidence="1">Belongs to the AMP nucleosidase family.</text>
</comment>
<dbReference type="EMBL" id="AP014568">
    <property type="protein sequence ID" value="BAO81735.1"/>
    <property type="molecule type" value="Genomic_DNA"/>
</dbReference>
<dbReference type="InterPro" id="IPR037109">
    <property type="entry name" value="AMP_N_sf"/>
</dbReference>
<dbReference type="Proteomes" id="UP000067461">
    <property type="component" value="Chromosome"/>
</dbReference>
<dbReference type="PANTHER" id="PTHR43691">
    <property type="entry name" value="URIDINE PHOSPHORYLASE"/>
    <property type="match status" value="1"/>
</dbReference>
<dbReference type="GO" id="GO:0044209">
    <property type="term" value="P:AMP salvage"/>
    <property type="evidence" value="ECO:0007669"/>
    <property type="project" value="InterPro"/>
</dbReference>
<evidence type="ECO:0000256" key="2">
    <source>
        <dbReference type="SAM" id="MobiDB-lite"/>
    </source>
</evidence>
<dbReference type="HOGENOM" id="CLU_026838_1_0_4"/>
<dbReference type="AlphaFoldDB" id="A0A060NK98"/>
<feature type="domain" description="Nucleoside phosphorylase" evidence="3">
    <location>
        <begin position="307"/>
        <end position="475"/>
    </location>
</feature>
<dbReference type="Gene3D" id="3.40.50.1580">
    <property type="entry name" value="Nucleoside phosphorylase domain"/>
    <property type="match status" value="1"/>
</dbReference>
<comment type="catalytic activity">
    <reaction evidence="1">
        <text>AMP + H2O = D-ribose 5-phosphate + adenine</text>
        <dbReference type="Rhea" id="RHEA:20129"/>
        <dbReference type="ChEBI" id="CHEBI:15377"/>
        <dbReference type="ChEBI" id="CHEBI:16708"/>
        <dbReference type="ChEBI" id="CHEBI:78346"/>
        <dbReference type="ChEBI" id="CHEBI:456215"/>
        <dbReference type="EC" id="3.2.2.4"/>
    </reaction>
</comment>
<reference evidence="5 6" key="1">
    <citation type="journal article" date="2014" name="Nat. Commun.">
        <title>Physiological and genomic features of highly alkaliphilic hydrogen-utilizing Betaproteobacteria from a continental serpentinizing site.</title>
        <authorList>
            <person name="Suzuki S."/>
            <person name="Kuenen J.G."/>
            <person name="Schipper K."/>
            <person name="van der Velde S."/>
            <person name="Ishii S."/>
            <person name="Wu A."/>
            <person name="Sorokin D.Y."/>
            <person name="Tenney A."/>
            <person name="Meng X.Y."/>
            <person name="Morrill P.L."/>
            <person name="Kamagata Y."/>
            <person name="Muyzer G."/>
            <person name="Nealson K.H."/>
        </authorList>
    </citation>
    <scope>NUCLEOTIDE SEQUENCE [LARGE SCALE GENOMIC DNA]</scope>
    <source>
        <strain evidence="5 6">A1</strain>
    </source>
</reference>
<gene>
    <name evidence="1 5" type="primary">amn</name>
    <name evidence="5" type="ORF">SRAA_1881</name>
</gene>
<sequence length="528" mass="57743">MQSSALATHLRHNAPTMPHSPPHSPPFTPPQSYTDAAAALAQVQALYQRAVAHLRQALHQYVRAGGTSAPQRVRACYPFVRLHCQRAHGGPGAGAPSRLSYGFVAGPGRYETTLTRPDLFASYYLEQFELLLHNHGGALEVGVSNQPIPLHFALAEHEHLEGELSPAQRAALRDCFDLPDLSQMDDGIANGTHQSAAHEAQPLALFGAARVDYSLQRLRHYSGTAPAWFQGFVLFTNYPFYVDEFIRLGQEALANPASEYLGLVEPGNVLTPRAGLSAAEQQLLHELAQGQPGRALPRLPQMPAYHLLRADGSGITLLNIGVGPSNAKTITDHIAVLRPHAWLMLGHCAGLRNSQQLGDYVLAHAYVREDHVLDEELPLWVPIPALAEIQLALEGAVADVTGLSGAELKRILRTGTVASTDNRNWELLPGQTPQRRFSQSRAVALDMESATIAANGFRLRVPYGTLLCVSDKPLHGEIKLPGMANAFYRERVDQHLRIGLRAIERLRVGGVDQLHSRKLRSFAEVAFQ</sequence>
<evidence type="ECO:0000256" key="1">
    <source>
        <dbReference type="HAMAP-Rule" id="MF_01932"/>
    </source>
</evidence>
<dbReference type="Gene3D" id="3.30.1730.10">
    <property type="entry name" value="AMP nucleoside phosphorylase, N-terminal domain"/>
    <property type="match status" value="1"/>
</dbReference>
<organism evidence="5 6">
    <name type="scientific">Serpentinimonas raichei</name>
    <dbReference type="NCBI Taxonomy" id="1458425"/>
    <lineage>
        <taxon>Bacteria</taxon>
        <taxon>Pseudomonadati</taxon>
        <taxon>Pseudomonadota</taxon>
        <taxon>Betaproteobacteria</taxon>
        <taxon>Burkholderiales</taxon>
        <taxon>Comamonadaceae</taxon>
        <taxon>Serpentinimonas</taxon>
    </lineage>
</organism>
<dbReference type="InterPro" id="IPR035994">
    <property type="entry name" value="Nucleoside_phosphorylase_sf"/>
</dbReference>
<dbReference type="HAMAP" id="MF_01932">
    <property type="entry name" value="AMP_nucleosidase"/>
    <property type="match status" value="1"/>
</dbReference>
<dbReference type="Pfam" id="PF01048">
    <property type="entry name" value="PNP_UDP_1"/>
    <property type="match status" value="1"/>
</dbReference>
<dbReference type="CDD" id="cd17762">
    <property type="entry name" value="AMN"/>
    <property type="match status" value="1"/>
</dbReference>
<dbReference type="NCBIfam" id="NF006142">
    <property type="entry name" value="PRK08292.1"/>
    <property type="match status" value="1"/>
</dbReference>
<evidence type="ECO:0000259" key="3">
    <source>
        <dbReference type="Pfam" id="PF01048"/>
    </source>
</evidence>
<name>A0A060NK98_9BURK</name>
<accession>A0A060NK98</accession>
<feature type="domain" description="AMP nucleoside phosphorylase N-terminal" evidence="4">
    <location>
        <begin position="38"/>
        <end position="198"/>
    </location>
</feature>
<dbReference type="GO" id="GO:0009116">
    <property type="term" value="P:nucleoside metabolic process"/>
    <property type="evidence" value="ECO:0007669"/>
    <property type="project" value="InterPro"/>
</dbReference>
<dbReference type="Pfam" id="PF10423">
    <property type="entry name" value="AMNp_N"/>
    <property type="match status" value="1"/>
</dbReference>
<feature type="region of interest" description="Disordered" evidence="2">
    <location>
        <begin position="1"/>
        <end position="32"/>
    </location>
</feature>
<dbReference type="EC" id="3.2.2.4" evidence="1"/>
<dbReference type="GO" id="GO:0008714">
    <property type="term" value="F:AMP nucleosidase activity"/>
    <property type="evidence" value="ECO:0007669"/>
    <property type="project" value="UniProtKB-UniRule"/>
</dbReference>
<dbReference type="PANTHER" id="PTHR43691:SF6">
    <property type="entry name" value="AMP NUCLEOSIDASE"/>
    <property type="match status" value="1"/>
</dbReference>
<dbReference type="STRING" id="1458425.SRAA_1881"/>
<dbReference type="InterPro" id="IPR018953">
    <property type="entry name" value="AMP_nucleoside_Pase_N"/>
</dbReference>
<dbReference type="InterPro" id="IPR047039">
    <property type="entry name" value="AMN_phosphorylase"/>
</dbReference>
<dbReference type="KEGG" id="cbaa:SRAA_1881"/>
<proteinExistence type="inferred from homology"/>
<keyword evidence="1" id="KW-0378">Hydrolase</keyword>
<comment type="function">
    <text evidence="1">Catalyzes the hydrolysis of the N-glycosidic bond of AMP to form adenine and ribose 5-phosphate. Involved in regulation of AMP concentrations.</text>
</comment>
<feature type="compositionally biased region" description="Pro residues" evidence="2">
    <location>
        <begin position="18"/>
        <end position="29"/>
    </location>
</feature>